<dbReference type="PROSITE" id="PS50887">
    <property type="entry name" value="GGDEF"/>
    <property type="match status" value="1"/>
</dbReference>
<dbReference type="EC" id="2.7.7.65" evidence="1"/>
<evidence type="ECO:0000256" key="2">
    <source>
        <dbReference type="ARBA" id="ARBA00034247"/>
    </source>
</evidence>
<dbReference type="EMBL" id="CP113432">
    <property type="protein sequence ID" value="WAI51494.1"/>
    <property type="molecule type" value="Genomic_DNA"/>
</dbReference>
<keyword evidence="6" id="KW-1185">Reference proteome</keyword>
<dbReference type="SUPFAM" id="SSF55073">
    <property type="entry name" value="Nucleotide cyclase"/>
    <property type="match status" value="1"/>
</dbReference>
<evidence type="ECO:0000313" key="5">
    <source>
        <dbReference type="EMBL" id="WAI51494.1"/>
    </source>
</evidence>
<feature type="transmembrane region" description="Helical" evidence="3">
    <location>
        <begin position="87"/>
        <end position="106"/>
    </location>
</feature>
<feature type="transmembrane region" description="Helical" evidence="3">
    <location>
        <begin position="60"/>
        <end position="80"/>
    </location>
</feature>
<dbReference type="PANTHER" id="PTHR45138">
    <property type="entry name" value="REGULATORY COMPONENTS OF SENSORY TRANSDUCTION SYSTEM"/>
    <property type="match status" value="1"/>
</dbReference>
<gene>
    <name evidence="5" type="ORF">OU419_09680</name>
</gene>
<organism evidence="5 6">
    <name type="scientific">Pseudomonas triclosanedens</name>
    <dbReference type="NCBI Taxonomy" id="2961893"/>
    <lineage>
        <taxon>Bacteria</taxon>
        <taxon>Pseudomonadati</taxon>
        <taxon>Pseudomonadota</taxon>
        <taxon>Gammaproteobacteria</taxon>
        <taxon>Pseudomonadales</taxon>
        <taxon>Pseudomonadaceae</taxon>
        <taxon>Pseudomonas</taxon>
    </lineage>
</organism>
<evidence type="ECO:0000313" key="6">
    <source>
        <dbReference type="Proteomes" id="UP001163624"/>
    </source>
</evidence>
<keyword evidence="3" id="KW-1133">Transmembrane helix</keyword>
<dbReference type="CDD" id="cd01949">
    <property type="entry name" value="GGDEF"/>
    <property type="match status" value="1"/>
</dbReference>
<feature type="transmembrane region" description="Helical" evidence="3">
    <location>
        <begin position="137"/>
        <end position="153"/>
    </location>
</feature>
<dbReference type="Gene3D" id="3.30.70.270">
    <property type="match status" value="1"/>
</dbReference>
<dbReference type="InterPro" id="IPR050469">
    <property type="entry name" value="Diguanylate_Cyclase"/>
</dbReference>
<feature type="transmembrane region" description="Helical" evidence="3">
    <location>
        <begin position="165"/>
        <end position="182"/>
    </location>
</feature>
<feature type="transmembrane region" description="Helical" evidence="3">
    <location>
        <begin position="33"/>
        <end position="54"/>
    </location>
</feature>
<dbReference type="Proteomes" id="UP001163624">
    <property type="component" value="Chromosome"/>
</dbReference>
<accession>A0ABY7A366</accession>
<feature type="domain" description="GGDEF" evidence="4">
    <location>
        <begin position="231"/>
        <end position="356"/>
    </location>
</feature>
<dbReference type="PANTHER" id="PTHR45138:SF9">
    <property type="entry name" value="DIGUANYLATE CYCLASE DGCM-RELATED"/>
    <property type="match status" value="1"/>
</dbReference>
<dbReference type="Pfam" id="PF00990">
    <property type="entry name" value="GGDEF"/>
    <property type="match status" value="1"/>
</dbReference>
<comment type="catalytic activity">
    <reaction evidence="2">
        <text>2 GTP = 3',3'-c-di-GMP + 2 diphosphate</text>
        <dbReference type="Rhea" id="RHEA:24898"/>
        <dbReference type="ChEBI" id="CHEBI:33019"/>
        <dbReference type="ChEBI" id="CHEBI:37565"/>
        <dbReference type="ChEBI" id="CHEBI:58805"/>
        <dbReference type="EC" id="2.7.7.65"/>
    </reaction>
</comment>
<dbReference type="NCBIfam" id="TIGR00254">
    <property type="entry name" value="GGDEF"/>
    <property type="match status" value="1"/>
</dbReference>
<dbReference type="InterPro" id="IPR043128">
    <property type="entry name" value="Rev_trsase/Diguanyl_cyclase"/>
</dbReference>
<dbReference type="InterPro" id="IPR000160">
    <property type="entry name" value="GGDEF_dom"/>
</dbReference>
<dbReference type="InterPro" id="IPR029787">
    <property type="entry name" value="Nucleotide_cyclase"/>
</dbReference>
<sequence length="356" mass="40239">MFKTIESEVLKQRISNELRTEFLQHDFERLHSFSMLVLYVSICMWFLLDLIVSFQAGQGFSYISVLYLAVFAALAALAALTRKARHFYVINLLFVITFGLGARMVIEGLPNSLRPAWLVIAASTVLYSATAMPLSRPAFFSVLAVTWVLLNPLLGDVPDFDERRSLLVCYPLFISALSVYIFHHLHNAKLYNYAMARLLLDQAYLDALTGIPNRRSFMTRVTRRLNEDTSTERYLAMVDIDHFKRVNDAYGHDIGDEVLTRVAQKIESELGEFEIARLGGEEFGIFLWGMTAEEAQVRMERLRSATAALPGKPAVTISLGLAHLTVDSTLSQMLIKADRALYDSKHNGRNRVTYAP</sequence>
<evidence type="ECO:0000256" key="3">
    <source>
        <dbReference type="SAM" id="Phobius"/>
    </source>
</evidence>
<protein>
    <recommendedName>
        <fullName evidence="1">diguanylate cyclase</fullName>
        <ecNumber evidence="1">2.7.7.65</ecNumber>
    </recommendedName>
</protein>
<keyword evidence="3" id="KW-0812">Transmembrane</keyword>
<name>A0ABY7A366_9PSED</name>
<reference evidence="5" key="1">
    <citation type="submission" date="2022-11" db="EMBL/GenBank/DDBJ databases">
        <title>Pseudomonas triclosanedens sp. nov., a triclosan degrader isolated from activated sludge.</title>
        <authorList>
            <person name="Yin Y."/>
            <person name="Lu Z."/>
        </authorList>
    </citation>
    <scope>NUCLEOTIDE SEQUENCE</scope>
    <source>
        <strain evidence="5">ZM23</strain>
    </source>
</reference>
<keyword evidence="3" id="KW-0472">Membrane</keyword>
<evidence type="ECO:0000256" key="1">
    <source>
        <dbReference type="ARBA" id="ARBA00012528"/>
    </source>
</evidence>
<proteinExistence type="predicted"/>
<dbReference type="RefSeq" id="WP_254471952.1">
    <property type="nucleotide sequence ID" value="NZ_CP113432.1"/>
</dbReference>
<evidence type="ECO:0000259" key="4">
    <source>
        <dbReference type="PROSITE" id="PS50887"/>
    </source>
</evidence>
<dbReference type="SMART" id="SM00267">
    <property type="entry name" value="GGDEF"/>
    <property type="match status" value="1"/>
</dbReference>